<dbReference type="Pfam" id="PF14933">
    <property type="entry name" value="CEP19"/>
    <property type="match status" value="1"/>
</dbReference>
<evidence type="ECO:0000256" key="9">
    <source>
        <dbReference type="ARBA" id="ARBA00023212"/>
    </source>
</evidence>
<dbReference type="PANTHER" id="PTHR31539:SF1">
    <property type="entry name" value="CENTROSOMAL PROTEIN OF 19 KDA"/>
    <property type="match status" value="1"/>
</dbReference>
<keyword evidence="12" id="KW-1185">Reference proteome</keyword>
<proteinExistence type="inferred from homology"/>
<comment type="similarity">
    <text evidence="4">Belongs to the CEP19 family.</text>
</comment>
<gene>
    <name evidence="11" type="ORF">BLNAU_9413</name>
</gene>
<comment type="subcellular location">
    <subcellularLocation>
        <location evidence="2">Cytoplasm</location>
        <location evidence="2">Cytoskeleton</location>
        <location evidence="2">Cilium basal body</location>
    </subcellularLocation>
    <subcellularLocation>
        <location evidence="1">Cytoplasm</location>
        <location evidence="1">Cytoskeleton</location>
        <location evidence="1">Microtubule organizing center</location>
        <location evidence="1">Centrosome</location>
        <location evidence="1">Centriole</location>
    </subcellularLocation>
    <subcellularLocation>
        <location evidence="3">Cytoplasm</location>
        <location evidence="3">Cytoskeleton</location>
        <location evidence="3">Spindle</location>
    </subcellularLocation>
</comment>
<dbReference type="EMBL" id="JARBJD010000065">
    <property type="protein sequence ID" value="KAK2955556.1"/>
    <property type="molecule type" value="Genomic_DNA"/>
</dbReference>
<evidence type="ECO:0000256" key="4">
    <source>
        <dbReference type="ARBA" id="ARBA00009371"/>
    </source>
</evidence>
<evidence type="ECO:0000256" key="3">
    <source>
        <dbReference type="ARBA" id="ARBA00004186"/>
    </source>
</evidence>
<keyword evidence="9" id="KW-0206">Cytoskeleton</keyword>
<evidence type="ECO:0000313" key="12">
    <source>
        <dbReference type="Proteomes" id="UP001281761"/>
    </source>
</evidence>
<keyword evidence="6" id="KW-0963">Cytoplasm</keyword>
<keyword evidence="10" id="KW-0966">Cell projection</keyword>
<evidence type="ECO:0000256" key="2">
    <source>
        <dbReference type="ARBA" id="ARBA00004120"/>
    </source>
</evidence>
<keyword evidence="7" id="KW-0970">Cilium biogenesis/degradation</keyword>
<evidence type="ECO:0000256" key="8">
    <source>
        <dbReference type="ARBA" id="ARBA00023069"/>
    </source>
</evidence>
<evidence type="ECO:0000256" key="5">
    <source>
        <dbReference type="ARBA" id="ARBA00022015"/>
    </source>
</evidence>
<dbReference type="InterPro" id="IPR029412">
    <property type="entry name" value="CEP19"/>
</dbReference>
<sequence length="145" mass="17123">MEVLRFHLRYTPATIIIDYRSKDEQEERRKVLEFQNFQNENDIDLLARLVLNRCSDLFEGKASLQAQLVSLIKRLKNPSLPLDYSKIDLNVYDLSKLTKEQIDTVKTLMDDTFKKNRITKNDKGFVYDKKVDFDSIPKEASDWDD</sequence>
<dbReference type="Proteomes" id="UP001281761">
    <property type="component" value="Unassembled WGS sequence"/>
</dbReference>
<evidence type="ECO:0000313" key="11">
    <source>
        <dbReference type="EMBL" id="KAK2955556.1"/>
    </source>
</evidence>
<keyword evidence="8" id="KW-0969">Cilium</keyword>
<evidence type="ECO:0000256" key="1">
    <source>
        <dbReference type="ARBA" id="ARBA00004114"/>
    </source>
</evidence>
<accession>A0ABQ9XVQ5</accession>
<protein>
    <recommendedName>
        <fullName evidence="5">Centrosomal protein of 19 kDa</fullName>
    </recommendedName>
</protein>
<name>A0ABQ9XVQ5_9EUKA</name>
<dbReference type="PANTHER" id="PTHR31539">
    <property type="entry name" value="CENTROSOMAL PROTEIN OF 19K CEP19"/>
    <property type="match status" value="1"/>
</dbReference>
<evidence type="ECO:0000256" key="10">
    <source>
        <dbReference type="ARBA" id="ARBA00023273"/>
    </source>
</evidence>
<organism evidence="11 12">
    <name type="scientific">Blattamonas nauphoetae</name>
    <dbReference type="NCBI Taxonomy" id="2049346"/>
    <lineage>
        <taxon>Eukaryota</taxon>
        <taxon>Metamonada</taxon>
        <taxon>Preaxostyla</taxon>
        <taxon>Oxymonadida</taxon>
        <taxon>Blattamonas</taxon>
    </lineage>
</organism>
<reference evidence="11 12" key="1">
    <citation type="journal article" date="2022" name="bioRxiv">
        <title>Genomics of Preaxostyla Flagellates Illuminates Evolutionary Transitions and the Path Towards Mitochondrial Loss.</title>
        <authorList>
            <person name="Novak L.V.F."/>
            <person name="Treitli S.C."/>
            <person name="Pyrih J."/>
            <person name="Halakuc P."/>
            <person name="Pipaliya S.V."/>
            <person name="Vacek V."/>
            <person name="Brzon O."/>
            <person name="Soukal P."/>
            <person name="Eme L."/>
            <person name="Dacks J.B."/>
            <person name="Karnkowska A."/>
            <person name="Elias M."/>
            <person name="Hampl V."/>
        </authorList>
    </citation>
    <scope>NUCLEOTIDE SEQUENCE [LARGE SCALE GENOMIC DNA]</scope>
    <source>
        <strain evidence="11">NAU3</strain>
        <tissue evidence="11">Gut</tissue>
    </source>
</reference>
<evidence type="ECO:0000256" key="6">
    <source>
        <dbReference type="ARBA" id="ARBA00022490"/>
    </source>
</evidence>
<comment type="caution">
    <text evidence="11">The sequence shown here is derived from an EMBL/GenBank/DDBJ whole genome shotgun (WGS) entry which is preliminary data.</text>
</comment>
<evidence type="ECO:0000256" key="7">
    <source>
        <dbReference type="ARBA" id="ARBA00022794"/>
    </source>
</evidence>